<proteinExistence type="predicted"/>
<dbReference type="EMBL" id="CAHP01000014">
    <property type="protein sequence ID" value="CCG40710.1"/>
    <property type="molecule type" value="Genomic_DNA"/>
</dbReference>
<dbReference type="InterPro" id="IPR002725">
    <property type="entry name" value="YgjP-like_metallopeptidase"/>
</dbReference>
<protein>
    <recommendedName>
        <fullName evidence="1">YgjP-like metallopeptidase domain-containing protein</fullName>
    </recommendedName>
</protein>
<dbReference type="Pfam" id="PF01863">
    <property type="entry name" value="YgjP-like"/>
    <property type="match status" value="1"/>
</dbReference>
<evidence type="ECO:0000259" key="1">
    <source>
        <dbReference type="Pfam" id="PF01863"/>
    </source>
</evidence>
<dbReference type="Proteomes" id="UP000004169">
    <property type="component" value="Unassembled WGS sequence"/>
</dbReference>
<name>H8FQS2_MAGML</name>
<gene>
    <name evidence="2" type="ORF">PHAMO_210221</name>
</gene>
<dbReference type="STRING" id="1150626.PHAMO_210221"/>
<feature type="domain" description="YgjP-like metallopeptidase" evidence="1">
    <location>
        <begin position="30"/>
        <end position="71"/>
    </location>
</feature>
<evidence type="ECO:0000313" key="2">
    <source>
        <dbReference type="EMBL" id="CCG40710.1"/>
    </source>
</evidence>
<dbReference type="OrthoDB" id="9795402at2"/>
<dbReference type="AlphaFoldDB" id="H8FQS2"/>
<comment type="caution">
    <text evidence="2">The sequence shown here is derived from an EMBL/GenBank/DDBJ whole genome shotgun (WGS) entry which is preliminary data.</text>
</comment>
<keyword evidence="3" id="KW-1185">Reference proteome</keyword>
<organism evidence="2 3">
    <name type="scientific">Magnetospirillum molischianum DSM 120</name>
    <dbReference type="NCBI Taxonomy" id="1150626"/>
    <lineage>
        <taxon>Bacteria</taxon>
        <taxon>Pseudomonadati</taxon>
        <taxon>Pseudomonadota</taxon>
        <taxon>Alphaproteobacteria</taxon>
        <taxon>Rhodospirillales</taxon>
        <taxon>Rhodospirillaceae</taxon>
        <taxon>Magnetospirillum</taxon>
    </lineage>
</organism>
<evidence type="ECO:0000313" key="3">
    <source>
        <dbReference type="Proteomes" id="UP000004169"/>
    </source>
</evidence>
<sequence>MRSSERACRPASGDRYRRVFDFLRAEAALVLTSVVAHEVAHLVKMNHGPAFWATVERLVGDPRPARDWPKRHWPGLHRISFP</sequence>
<reference evidence="2 3" key="1">
    <citation type="journal article" date="2012" name="J. Bacteriol.">
        <title>Draft Genome Sequence of the Purple Photosynthetic Bacterium Phaeospirillum molischianum DSM120, a Particularly Versatile Bacterium.</title>
        <authorList>
            <person name="Duquesne K."/>
            <person name="Prima V."/>
            <person name="Ji B."/>
            <person name="Rouy Z."/>
            <person name="Medigue C."/>
            <person name="Talla E."/>
            <person name="Sturgis J.N."/>
        </authorList>
    </citation>
    <scope>NUCLEOTIDE SEQUENCE [LARGE SCALE GENOMIC DNA]</scope>
    <source>
        <strain evidence="3">DSM120</strain>
    </source>
</reference>
<dbReference type="RefSeq" id="WP_002727208.1">
    <property type="nucleotide sequence ID" value="NZ_CAHP01000014.1"/>
</dbReference>
<dbReference type="eggNOG" id="COG1451">
    <property type="taxonomic scope" value="Bacteria"/>
</dbReference>
<dbReference type="CDD" id="cd07344">
    <property type="entry name" value="M48_yhfN_like"/>
    <property type="match status" value="1"/>
</dbReference>
<accession>H8FQS2</accession>
<dbReference type="Gene3D" id="3.30.2010.10">
    <property type="entry name" value="Metalloproteases ('zincins'), catalytic domain"/>
    <property type="match status" value="1"/>
</dbReference>